<feature type="signal peptide" evidence="2">
    <location>
        <begin position="1"/>
        <end position="22"/>
    </location>
</feature>
<sequence length="120" mass="13052">MNFVSYLLAFFLIHGLLLQSHARFAGEVSAWEAPSYAFSSHKLNVVTRKVNGRSPPPAPRLNPPFMFKSPPPRPPPPPSPVAYSPPPPPPCCIVINGRPLNGLKLKKPPRIPPSPPPSPI</sequence>
<evidence type="ECO:0008006" key="4">
    <source>
        <dbReference type="Google" id="ProtNLM"/>
    </source>
</evidence>
<feature type="compositionally biased region" description="Pro residues" evidence="1">
    <location>
        <begin position="69"/>
        <end position="83"/>
    </location>
</feature>
<feature type="compositionally biased region" description="Pro residues" evidence="1">
    <location>
        <begin position="110"/>
        <end position="120"/>
    </location>
</feature>
<organism evidence="3">
    <name type="scientific">Manihot esculenta</name>
    <name type="common">Cassava</name>
    <name type="synonym">Jatropha manihot</name>
    <dbReference type="NCBI Taxonomy" id="3983"/>
    <lineage>
        <taxon>Eukaryota</taxon>
        <taxon>Viridiplantae</taxon>
        <taxon>Streptophyta</taxon>
        <taxon>Embryophyta</taxon>
        <taxon>Tracheophyta</taxon>
        <taxon>Spermatophyta</taxon>
        <taxon>Magnoliopsida</taxon>
        <taxon>eudicotyledons</taxon>
        <taxon>Gunneridae</taxon>
        <taxon>Pentapetalae</taxon>
        <taxon>rosids</taxon>
        <taxon>fabids</taxon>
        <taxon>Malpighiales</taxon>
        <taxon>Euphorbiaceae</taxon>
        <taxon>Crotonoideae</taxon>
        <taxon>Manihoteae</taxon>
        <taxon>Manihot</taxon>
    </lineage>
</organism>
<accession>A0A2C9VI36</accession>
<reference evidence="3" key="1">
    <citation type="submission" date="2016-02" db="EMBL/GenBank/DDBJ databases">
        <title>WGS assembly of Manihot esculenta.</title>
        <authorList>
            <person name="Bredeson J.V."/>
            <person name="Prochnik S.E."/>
            <person name="Lyons J.B."/>
            <person name="Schmutz J."/>
            <person name="Grimwood J."/>
            <person name="Vrebalov J."/>
            <person name="Bart R.S."/>
            <person name="Amuge T."/>
            <person name="Ferguson M.E."/>
            <person name="Green R."/>
            <person name="Putnam N."/>
            <person name="Stites J."/>
            <person name="Rounsley S."/>
            <person name="Rokhsar D.S."/>
        </authorList>
    </citation>
    <scope>NUCLEOTIDE SEQUENCE [LARGE SCALE GENOMIC DNA]</scope>
    <source>
        <tissue evidence="3">Leaf</tissue>
    </source>
</reference>
<dbReference type="EMBL" id="CM004394">
    <property type="protein sequence ID" value="OAY44288.1"/>
    <property type="molecule type" value="Genomic_DNA"/>
</dbReference>
<keyword evidence="2" id="KW-0732">Signal</keyword>
<proteinExistence type="predicted"/>
<evidence type="ECO:0000256" key="1">
    <source>
        <dbReference type="SAM" id="MobiDB-lite"/>
    </source>
</evidence>
<dbReference type="AlphaFoldDB" id="A0A2C9VI36"/>
<protein>
    <recommendedName>
        <fullName evidence="4">Extensin domain-containing protein</fullName>
    </recommendedName>
</protein>
<dbReference type="PRINTS" id="PR01217">
    <property type="entry name" value="PRICHEXTENSN"/>
</dbReference>
<gene>
    <name evidence="3" type="ORF">MANES_08G137900</name>
</gene>
<feature type="region of interest" description="Disordered" evidence="1">
    <location>
        <begin position="49"/>
        <end position="83"/>
    </location>
</feature>
<evidence type="ECO:0000313" key="3">
    <source>
        <dbReference type="EMBL" id="OAY44288.1"/>
    </source>
</evidence>
<feature type="region of interest" description="Disordered" evidence="1">
    <location>
        <begin position="98"/>
        <end position="120"/>
    </location>
</feature>
<feature type="chain" id="PRO_5012112761" description="Extensin domain-containing protein" evidence="2">
    <location>
        <begin position="23"/>
        <end position="120"/>
    </location>
</feature>
<evidence type="ECO:0000256" key="2">
    <source>
        <dbReference type="SAM" id="SignalP"/>
    </source>
</evidence>
<name>A0A2C9VI36_MANES</name>